<keyword evidence="2" id="KW-0472">Membrane</keyword>
<dbReference type="AlphaFoldDB" id="A0AAU9Y4P8"/>
<sequence>MAAYLIRMMWHESVQRLFSWKPDDMRKPQPSFFNLHSIIENPKMKKTVVALLDQMVIPHWPYLPQRKDTYDTDEEEQGIEEAWSTITDDPLSYHFYYHILDGDEGGRPPKIIDLRDKSCLHLIAKTKNMEALKHPVVRMLIKTKWNSYGFVFLCLQAAFYVIFLLFLSYSLIHGSTRTDPTQYKGMTDFLRGFCEVVTLAMAVFYICEEFNQMRV</sequence>
<dbReference type="PANTHER" id="PTHR10582">
    <property type="entry name" value="TRANSIENT RECEPTOR POTENTIAL ION CHANNEL PROTEIN"/>
    <property type="match status" value="1"/>
</dbReference>
<organism evidence="3 4">
    <name type="scientific">Pocillopora meandrina</name>
    <dbReference type="NCBI Taxonomy" id="46732"/>
    <lineage>
        <taxon>Eukaryota</taxon>
        <taxon>Metazoa</taxon>
        <taxon>Cnidaria</taxon>
        <taxon>Anthozoa</taxon>
        <taxon>Hexacorallia</taxon>
        <taxon>Scleractinia</taxon>
        <taxon>Astrocoeniina</taxon>
        <taxon>Pocilloporidae</taxon>
        <taxon>Pocillopora</taxon>
    </lineage>
</organism>
<dbReference type="InterPro" id="IPR024862">
    <property type="entry name" value="TRPV"/>
</dbReference>
<evidence type="ECO:0000256" key="2">
    <source>
        <dbReference type="SAM" id="Phobius"/>
    </source>
</evidence>
<keyword evidence="4" id="KW-1185">Reference proteome</keyword>
<feature type="transmembrane region" description="Helical" evidence="2">
    <location>
        <begin position="189"/>
        <end position="207"/>
    </location>
</feature>
<evidence type="ECO:0000313" key="3">
    <source>
        <dbReference type="EMBL" id="CAH3169648.1"/>
    </source>
</evidence>
<dbReference type="GO" id="GO:0005886">
    <property type="term" value="C:plasma membrane"/>
    <property type="evidence" value="ECO:0007669"/>
    <property type="project" value="TreeGrafter"/>
</dbReference>
<proteinExistence type="predicted"/>
<dbReference type="Proteomes" id="UP001159428">
    <property type="component" value="Unassembled WGS sequence"/>
</dbReference>
<evidence type="ECO:0000256" key="1">
    <source>
        <dbReference type="ARBA" id="ARBA00022737"/>
    </source>
</evidence>
<protein>
    <submittedName>
        <fullName evidence="3">Uncharacterized protein</fullName>
    </submittedName>
</protein>
<keyword evidence="2" id="KW-0812">Transmembrane</keyword>
<reference evidence="3 4" key="1">
    <citation type="submission" date="2022-05" db="EMBL/GenBank/DDBJ databases">
        <authorList>
            <consortium name="Genoscope - CEA"/>
            <person name="William W."/>
        </authorList>
    </citation>
    <scope>NUCLEOTIDE SEQUENCE [LARGE SCALE GENOMIC DNA]</scope>
</reference>
<dbReference type="EMBL" id="CALNXJ010000216">
    <property type="protein sequence ID" value="CAH3169648.1"/>
    <property type="molecule type" value="Genomic_DNA"/>
</dbReference>
<feature type="transmembrane region" description="Helical" evidence="2">
    <location>
        <begin position="148"/>
        <end position="169"/>
    </location>
</feature>
<dbReference type="GO" id="GO:0098703">
    <property type="term" value="P:calcium ion import across plasma membrane"/>
    <property type="evidence" value="ECO:0007669"/>
    <property type="project" value="TreeGrafter"/>
</dbReference>
<name>A0AAU9Y4P8_9CNID</name>
<dbReference type="PANTHER" id="PTHR10582:SF2">
    <property type="entry name" value="INACTIVE"/>
    <property type="match status" value="1"/>
</dbReference>
<dbReference type="GO" id="GO:0005262">
    <property type="term" value="F:calcium channel activity"/>
    <property type="evidence" value="ECO:0007669"/>
    <property type="project" value="TreeGrafter"/>
</dbReference>
<evidence type="ECO:0000313" key="4">
    <source>
        <dbReference type="Proteomes" id="UP001159428"/>
    </source>
</evidence>
<keyword evidence="2" id="KW-1133">Transmembrane helix</keyword>
<gene>
    <name evidence="3" type="ORF">PMEA_00012462</name>
</gene>
<comment type="caution">
    <text evidence="3">The sequence shown here is derived from an EMBL/GenBank/DDBJ whole genome shotgun (WGS) entry which is preliminary data.</text>
</comment>
<accession>A0AAU9Y4P8</accession>
<keyword evidence="1" id="KW-0677">Repeat</keyword>